<dbReference type="Proteomes" id="UP001162060">
    <property type="component" value="Unassembled WGS sequence"/>
</dbReference>
<gene>
    <name evidence="1" type="ORF">PM001_LOCUS16220</name>
    <name evidence="2" type="ORF">PM001_LOCUS16852</name>
</gene>
<proteinExistence type="predicted"/>
<sequence length="74" mass="7900">MRPSSNSALSGSCTGGSAVGVLCPQPPVVCADGTGKTRTFVILLLETINVERLLLLLFNQCCCDFLLLLLQLQF</sequence>
<evidence type="ECO:0000313" key="3">
    <source>
        <dbReference type="Proteomes" id="UP001162060"/>
    </source>
</evidence>
<dbReference type="EMBL" id="CAKLBY020000182">
    <property type="protein sequence ID" value="CAK7931702.1"/>
    <property type="molecule type" value="Genomic_DNA"/>
</dbReference>
<dbReference type="AlphaFoldDB" id="A0AAV1U9A9"/>
<reference evidence="1" key="1">
    <citation type="submission" date="2024-01" db="EMBL/GenBank/DDBJ databases">
        <authorList>
            <person name="Webb A."/>
        </authorList>
    </citation>
    <scope>NUCLEOTIDE SEQUENCE</scope>
    <source>
        <strain evidence="1">Pm1</strain>
    </source>
</reference>
<comment type="caution">
    <text evidence="1">The sequence shown here is derived from an EMBL/GenBank/DDBJ whole genome shotgun (WGS) entry which is preliminary data.</text>
</comment>
<name>A0AAV1U9A9_9STRA</name>
<accession>A0AAV1U9A9</accession>
<organism evidence="1 3">
    <name type="scientific">Peronospora matthiolae</name>
    <dbReference type="NCBI Taxonomy" id="2874970"/>
    <lineage>
        <taxon>Eukaryota</taxon>
        <taxon>Sar</taxon>
        <taxon>Stramenopiles</taxon>
        <taxon>Oomycota</taxon>
        <taxon>Peronosporomycetes</taxon>
        <taxon>Peronosporales</taxon>
        <taxon>Peronosporaceae</taxon>
        <taxon>Peronospora</taxon>
    </lineage>
</organism>
<evidence type="ECO:0008006" key="4">
    <source>
        <dbReference type="Google" id="ProtNLM"/>
    </source>
</evidence>
<dbReference type="EMBL" id="CAKLBY020000171">
    <property type="protein sequence ID" value="CAK7931070.1"/>
    <property type="molecule type" value="Genomic_DNA"/>
</dbReference>
<evidence type="ECO:0000313" key="2">
    <source>
        <dbReference type="EMBL" id="CAK7931702.1"/>
    </source>
</evidence>
<evidence type="ECO:0000313" key="1">
    <source>
        <dbReference type="EMBL" id="CAK7931070.1"/>
    </source>
</evidence>
<protein>
    <recommendedName>
        <fullName evidence="4">Secreted protein</fullName>
    </recommendedName>
</protein>